<gene>
    <name evidence="1" type="ORF">Vadar_014123</name>
</gene>
<proteinExistence type="predicted"/>
<evidence type="ECO:0000313" key="2">
    <source>
        <dbReference type="Proteomes" id="UP000828048"/>
    </source>
</evidence>
<keyword evidence="2" id="KW-1185">Reference proteome</keyword>
<reference evidence="1 2" key="1">
    <citation type="journal article" date="2021" name="Hortic Res">
        <title>High-quality reference genome and annotation aids understanding of berry development for evergreen blueberry (Vaccinium darrowii).</title>
        <authorList>
            <person name="Yu J."/>
            <person name="Hulse-Kemp A.M."/>
            <person name="Babiker E."/>
            <person name="Staton M."/>
        </authorList>
    </citation>
    <scope>NUCLEOTIDE SEQUENCE [LARGE SCALE GENOMIC DNA]</scope>
    <source>
        <strain evidence="2">cv. NJ 8807/NJ 8810</strain>
        <tissue evidence="1">Young leaf</tissue>
    </source>
</reference>
<sequence>MATPTKPIIRLKLLVDINSRTVVFAEARKDFVDFLFGMLELPLGSILALLRSYGMAGSGSWAKVYESVRNLDEEYMLSSKTKKSLLKPKIAASSETNPTPLLKHMAYPYHESGYGSPCSSGTKGHVKGAVTYMVMDDLTVKPLSTISTISLLNKMGIQNYGSLHEATVEVDMFKGLEIVKASFDSTKVLTDVFFPTSASSSKRQRWHLPTGSHNGGCFGLKLKLHNSKCGYRSKAFRYSINQLIMLEAFEGRSNVAAVGSTIDLTWNPDFCWQWFKLLPIVETTALGSYKGY</sequence>
<accession>A0ACB7X9T3</accession>
<organism evidence="1 2">
    <name type="scientific">Vaccinium darrowii</name>
    <dbReference type="NCBI Taxonomy" id="229202"/>
    <lineage>
        <taxon>Eukaryota</taxon>
        <taxon>Viridiplantae</taxon>
        <taxon>Streptophyta</taxon>
        <taxon>Embryophyta</taxon>
        <taxon>Tracheophyta</taxon>
        <taxon>Spermatophyta</taxon>
        <taxon>Magnoliopsida</taxon>
        <taxon>eudicotyledons</taxon>
        <taxon>Gunneridae</taxon>
        <taxon>Pentapetalae</taxon>
        <taxon>asterids</taxon>
        <taxon>Ericales</taxon>
        <taxon>Ericaceae</taxon>
        <taxon>Vaccinioideae</taxon>
        <taxon>Vaccinieae</taxon>
        <taxon>Vaccinium</taxon>
    </lineage>
</organism>
<comment type="caution">
    <text evidence="1">The sequence shown here is derived from an EMBL/GenBank/DDBJ whole genome shotgun (WGS) entry which is preliminary data.</text>
</comment>
<name>A0ACB7X9T3_9ERIC</name>
<evidence type="ECO:0000313" key="1">
    <source>
        <dbReference type="EMBL" id="KAH7837461.1"/>
    </source>
</evidence>
<dbReference type="Proteomes" id="UP000828048">
    <property type="component" value="Chromosome 6"/>
</dbReference>
<dbReference type="EMBL" id="CM037156">
    <property type="protein sequence ID" value="KAH7837461.1"/>
    <property type="molecule type" value="Genomic_DNA"/>
</dbReference>
<protein>
    <submittedName>
        <fullName evidence="1">Uncharacterized protein</fullName>
    </submittedName>
</protein>